<organism evidence="2 3">
    <name type="scientific">Fragilariopsis cylindrus CCMP1102</name>
    <dbReference type="NCBI Taxonomy" id="635003"/>
    <lineage>
        <taxon>Eukaryota</taxon>
        <taxon>Sar</taxon>
        <taxon>Stramenopiles</taxon>
        <taxon>Ochrophyta</taxon>
        <taxon>Bacillariophyta</taxon>
        <taxon>Bacillariophyceae</taxon>
        <taxon>Bacillariophycidae</taxon>
        <taxon>Bacillariales</taxon>
        <taxon>Bacillariaceae</taxon>
        <taxon>Fragilariopsis</taxon>
    </lineage>
</organism>
<keyword evidence="1" id="KW-0472">Membrane</keyword>
<feature type="transmembrane region" description="Helical" evidence="1">
    <location>
        <begin position="330"/>
        <end position="347"/>
    </location>
</feature>
<dbReference type="AlphaFoldDB" id="A0A1E7EK64"/>
<feature type="transmembrane region" description="Helical" evidence="1">
    <location>
        <begin position="571"/>
        <end position="588"/>
    </location>
</feature>
<protein>
    <submittedName>
        <fullName evidence="2">Uncharacterized protein</fullName>
    </submittedName>
</protein>
<dbReference type="EMBL" id="KV784415">
    <property type="protein sequence ID" value="OEU06305.1"/>
    <property type="molecule type" value="Genomic_DNA"/>
</dbReference>
<feature type="transmembrane region" description="Helical" evidence="1">
    <location>
        <begin position="543"/>
        <end position="565"/>
    </location>
</feature>
<dbReference type="OrthoDB" id="46236at2759"/>
<dbReference type="Proteomes" id="UP000095751">
    <property type="component" value="Unassembled WGS sequence"/>
</dbReference>
<feature type="transmembrane region" description="Helical" evidence="1">
    <location>
        <begin position="516"/>
        <end position="536"/>
    </location>
</feature>
<dbReference type="KEGG" id="fcy:FRACYDRAFT_255240"/>
<accession>A0A1E7EK64</accession>
<sequence>MASEEIERQADEARRSTPKIIEARNDSIYFYDYRTECGCHECGLTWGSRMEELAQAFVLTKLENEFEHRRQRQRLRYMYRLLRCLIQQQRQHTHGATKSRSWTARNYQVANCLYKKVMNYRSAQWLSRKESLILCQWEVLLDKLCRIDYTEQADFEIHKVTPLRRVGVYRYPLCTDSVFNEKAAFDHDISKQMMIDPNIILWKEEPRHLEKFSHLIHSPGKYFFPHEDRSHLLEIGKCTAERDHENVTSADIFMNDPLCGLQAAVCVLSDPKSLAIHGLYDKVPYPGSLFRRCKLPILSTLDEGRCLDKIRRLPYHTENKMKFLTETECGYVALLLMLLYFTLGRWVERYTGRDFSRTMMDHISIPKERRFFYRVYLGIFRWAERIWDDVCPVFLQRLFFVPQWNRRSHTDLLRHISYWRSQKCNERRSTFRAAEGRGRLFSEEIDGSIVSGDESTVQKVLIGTIVTLVSFSASSPHLFLNILTVFSCSISLGISMSLQSVESDRSCASANSSGSIIKHLNLVTVVILGFLIGQLVGSSGGVLFLAEFVVTSVSLVLGGMGTISATAMESWGIFFSLSMIASLGYLFGRSGLTRWKDIAFGDKAPTP</sequence>
<evidence type="ECO:0000313" key="2">
    <source>
        <dbReference type="EMBL" id="OEU06305.1"/>
    </source>
</evidence>
<dbReference type="InParanoid" id="A0A1E7EK64"/>
<reference evidence="2 3" key="1">
    <citation type="submission" date="2016-09" db="EMBL/GenBank/DDBJ databases">
        <title>Extensive genetic diversity and differential bi-allelic expression allows diatom success in the polar Southern Ocean.</title>
        <authorList>
            <consortium name="DOE Joint Genome Institute"/>
            <person name="Mock T."/>
            <person name="Otillar R.P."/>
            <person name="Strauss J."/>
            <person name="Dupont C."/>
            <person name="Frickenhaus S."/>
            <person name="Maumus F."/>
            <person name="Mcmullan M."/>
            <person name="Sanges R."/>
            <person name="Schmutz J."/>
            <person name="Toseland A."/>
            <person name="Valas R."/>
            <person name="Veluchamy A."/>
            <person name="Ward B.J."/>
            <person name="Allen A."/>
            <person name="Barry K."/>
            <person name="Falciatore A."/>
            <person name="Ferrante M."/>
            <person name="Fortunato A.E."/>
            <person name="Gloeckner G."/>
            <person name="Gruber A."/>
            <person name="Hipkin R."/>
            <person name="Janech M."/>
            <person name="Kroth P."/>
            <person name="Leese F."/>
            <person name="Lindquist E."/>
            <person name="Lyon B.R."/>
            <person name="Martin J."/>
            <person name="Mayer C."/>
            <person name="Parker M."/>
            <person name="Quesneville H."/>
            <person name="Raymond J."/>
            <person name="Uhlig C."/>
            <person name="Valentin K.U."/>
            <person name="Worden A.Z."/>
            <person name="Armbrust E.V."/>
            <person name="Bowler C."/>
            <person name="Green B."/>
            <person name="Moulton V."/>
            <person name="Van Oosterhout C."/>
            <person name="Grigoriev I."/>
        </authorList>
    </citation>
    <scope>NUCLEOTIDE SEQUENCE [LARGE SCALE GENOMIC DNA]</scope>
    <source>
        <strain evidence="2 3">CCMP1102</strain>
    </source>
</reference>
<keyword evidence="1" id="KW-0812">Transmembrane</keyword>
<gene>
    <name evidence="2" type="ORF">FRACYDRAFT_255240</name>
</gene>
<keyword evidence="3" id="KW-1185">Reference proteome</keyword>
<name>A0A1E7EK64_9STRA</name>
<proteinExistence type="predicted"/>
<evidence type="ECO:0000313" key="3">
    <source>
        <dbReference type="Proteomes" id="UP000095751"/>
    </source>
</evidence>
<evidence type="ECO:0000256" key="1">
    <source>
        <dbReference type="SAM" id="Phobius"/>
    </source>
</evidence>
<keyword evidence="1" id="KW-1133">Transmembrane helix</keyword>